<evidence type="ECO:0000313" key="2">
    <source>
        <dbReference type="Proteomes" id="UP000192756"/>
    </source>
</evidence>
<keyword evidence="2" id="KW-1185">Reference proteome</keyword>
<protein>
    <submittedName>
        <fullName evidence="1">Uncharacterized protein</fullName>
    </submittedName>
</protein>
<reference evidence="2" key="1">
    <citation type="submission" date="2017-04" db="EMBL/GenBank/DDBJ databases">
        <authorList>
            <person name="Varghese N."/>
            <person name="Submissions S."/>
        </authorList>
    </citation>
    <scope>NUCLEOTIDE SEQUENCE [LARGE SCALE GENOMIC DNA]</scope>
    <source>
        <strain evidence="2">DSM 12126</strain>
    </source>
</reference>
<accession>A0A1W2DHB7</accession>
<organism evidence="1 2">
    <name type="scientific">Pedobacter africanus</name>
    <dbReference type="NCBI Taxonomy" id="151894"/>
    <lineage>
        <taxon>Bacteria</taxon>
        <taxon>Pseudomonadati</taxon>
        <taxon>Bacteroidota</taxon>
        <taxon>Sphingobacteriia</taxon>
        <taxon>Sphingobacteriales</taxon>
        <taxon>Sphingobacteriaceae</taxon>
        <taxon>Pedobacter</taxon>
    </lineage>
</organism>
<dbReference type="AlphaFoldDB" id="A0A1W2DHB7"/>
<dbReference type="EMBL" id="FWXT01000003">
    <property type="protein sequence ID" value="SMC96900.1"/>
    <property type="molecule type" value="Genomic_DNA"/>
</dbReference>
<proteinExistence type="predicted"/>
<gene>
    <name evidence="1" type="ORF">SAMN04488524_3824</name>
</gene>
<dbReference type="Proteomes" id="UP000192756">
    <property type="component" value="Unassembled WGS sequence"/>
</dbReference>
<sequence length="112" mass="13053">MCLTIGQCRYNLICYIDLVLGLINDNLQLLSATTVENGQRTETDYTKGRRMIKIINDTHFAFLNHELETVRDSSNHFDEFLDFYKDKNWEGKTLNFKVSIQNDTLIQTGVEK</sequence>
<evidence type="ECO:0000313" key="1">
    <source>
        <dbReference type="EMBL" id="SMC96900.1"/>
    </source>
</evidence>
<dbReference type="STRING" id="151894.SAMN04488524_3824"/>
<name>A0A1W2DHB7_9SPHI</name>